<accession>A0ABV5JU04</accession>
<evidence type="ECO:0000313" key="1">
    <source>
        <dbReference type="EMBL" id="MFB9261178.1"/>
    </source>
</evidence>
<dbReference type="EMBL" id="JBHMDY010000013">
    <property type="protein sequence ID" value="MFB9261178.1"/>
    <property type="molecule type" value="Genomic_DNA"/>
</dbReference>
<dbReference type="Gene3D" id="1.20.120.450">
    <property type="entry name" value="dinb family like domain"/>
    <property type="match status" value="1"/>
</dbReference>
<name>A0ABV5JU04_9ACTN</name>
<proteinExistence type="predicted"/>
<dbReference type="SUPFAM" id="SSF109854">
    <property type="entry name" value="DinB/YfiT-like putative metalloenzymes"/>
    <property type="match status" value="1"/>
</dbReference>
<dbReference type="InterPro" id="IPR034660">
    <property type="entry name" value="DinB/YfiT-like"/>
</dbReference>
<keyword evidence="2" id="KW-1185">Reference proteome</keyword>
<gene>
    <name evidence="1" type="ORF">ACFFVD_15380</name>
</gene>
<dbReference type="RefSeq" id="WP_182632262.1">
    <property type="nucleotide sequence ID" value="NZ_JAALDM010000130.1"/>
</dbReference>
<sequence>MVSDPTASGDAPVSGDPGRAVQQILTTQLLPALRAAVADLGGDSDESLVHTAPTAHDSGWPTNTAAALVHHLCGVVTSWGAACLGGEAVDRDRTSEFAYSGPVGPELDRLDALVARLPEWTAAAFVRGELAHPTGTAFDVDTARRSGTFTIDWVLAHILHDVAGHLGHLELTRDVLLTGLYRR</sequence>
<dbReference type="Pfam" id="PF04978">
    <property type="entry name" value="MST"/>
    <property type="match status" value="1"/>
</dbReference>
<dbReference type="Proteomes" id="UP001589700">
    <property type="component" value="Unassembled WGS sequence"/>
</dbReference>
<comment type="caution">
    <text evidence="1">The sequence shown here is derived from an EMBL/GenBank/DDBJ whole genome shotgun (WGS) entry which is preliminary data.</text>
</comment>
<protein>
    <submittedName>
        <fullName evidence="1">DUF664 domain-containing protein</fullName>
    </submittedName>
</protein>
<dbReference type="InterPro" id="IPR007061">
    <property type="entry name" value="MST-like"/>
</dbReference>
<reference evidence="1 2" key="1">
    <citation type="submission" date="2024-09" db="EMBL/GenBank/DDBJ databases">
        <authorList>
            <person name="Sun Q."/>
            <person name="Mori K."/>
        </authorList>
    </citation>
    <scope>NUCLEOTIDE SEQUENCE [LARGE SCALE GENOMIC DNA]</scope>
    <source>
        <strain evidence="1 2">CCM 7659</strain>
    </source>
</reference>
<organism evidence="1 2">
    <name type="scientific">Dietzia aerolata</name>
    <dbReference type="NCBI Taxonomy" id="595984"/>
    <lineage>
        <taxon>Bacteria</taxon>
        <taxon>Bacillati</taxon>
        <taxon>Actinomycetota</taxon>
        <taxon>Actinomycetes</taxon>
        <taxon>Mycobacteriales</taxon>
        <taxon>Dietziaceae</taxon>
        <taxon>Dietzia</taxon>
    </lineage>
</organism>
<evidence type="ECO:0000313" key="2">
    <source>
        <dbReference type="Proteomes" id="UP001589700"/>
    </source>
</evidence>